<dbReference type="AlphaFoldDB" id="A0A1M7YJ96"/>
<dbReference type="EMBL" id="FRFE01000039">
    <property type="protein sequence ID" value="SHO52682.1"/>
    <property type="molecule type" value="Genomic_DNA"/>
</dbReference>
<dbReference type="RefSeq" id="WP_073616252.1">
    <property type="nucleotide sequence ID" value="NZ_FRFE01000039.1"/>
</dbReference>
<protein>
    <recommendedName>
        <fullName evidence="3">Lipoprotein</fullName>
    </recommendedName>
</protein>
<evidence type="ECO:0000313" key="2">
    <source>
        <dbReference type="Proteomes" id="UP000184603"/>
    </source>
</evidence>
<organism evidence="1 2">
    <name type="scientific">Desulfopila aestuarii DSM 18488</name>
    <dbReference type="NCBI Taxonomy" id="1121416"/>
    <lineage>
        <taxon>Bacteria</taxon>
        <taxon>Pseudomonadati</taxon>
        <taxon>Thermodesulfobacteriota</taxon>
        <taxon>Desulfobulbia</taxon>
        <taxon>Desulfobulbales</taxon>
        <taxon>Desulfocapsaceae</taxon>
        <taxon>Desulfopila</taxon>
    </lineage>
</organism>
<accession>A0A1M7YJ96</accession>
<dbReference type="Proteomes" id="UP000184603">
    <property type="component" value="Unassembled WGS sequence"/>
</dbReference>
<evidence type="ECO:0000313" key="1">
    <source>
        <dbReference type="EMBL" id="SHO52682.1"/>
    </source>
</evidence>
<evidence type="ECO:0008006" key="3">
    <source>
        <dbReference type="Google" id="ProtNLM"/>
    </source>
</evidence>
<sequence length="168" mass="18267">MEPGFALKNYGRIIFAPVQVHLSQKLLDHSTLEASQQEELTAFIADRLNSAFSKGFKGQGTGDLKIRSALSGVSSSSEELEVYQYLPVTLAVTAAMEVGGVRDKDLVIFFEVEAVDQATGKVVAARVRGADLGQVGTNRLKNDPVNAIEPLLEKWVDSLVDQFSKNLQ</sequence>
<gene>
    <name evidence="1" type="ORF">SAMN02745220_04683</name>
</gene>
<dbReference type="OrthoDB" id="6192874at2"/>
<reference evidence="1 2" key="1">
    <citation type="submission" date="2016-12" db="EMBL/GenBank/DDBJ databases">
        <authorList>
            <person name="Song W.-J."/>
            <person name="Kurnit D.M."/>
        </authorList>
    </citation>
    <scope>NUCLEOTIDE SEQUENCE [LARGE SCALE GENOMIC DNA]</scope>
    <source>
        <strain evidence="1 2">DSM 18488</strain>
    </source>
</reference>
<keyword evidence="2" id="KW-1185">Reference proteome</keyword>
<proteinExistence type="predicted"/>
<dbReference type="InterPro" id="IPR021747">
    <property type="entry name" value="DUF3313"/>
</dbReference>
<name>A0A1M7YJ96_9BACT</name>
<dbReference type="Pfam" id="PF11769">
    <property type="entry name" value="DUF3313"/>
    <property type="match status" value="1"/>
</dbReference>